<gene>
    <name evidence="3" type="ORF">ACFOSB_13150</name>
</gene>
<feature type="signal peptide" evidence="2">
    <location>
        <begin position="1"/>
        <end position="22"/>
    </location>
</feature>
<keyword evidence="4" id="KW-1185">Reference proteome</keyword>
<sequence>MTRIRMILTAVALLTCVPLAPAQDDPPEPVKTTTQTCGAYTLKLEENGFGDPDDRVSVLRGADVVATVTDTMVSVDWCRDVTGDGVPEVLLAGFSGGAHCCFTHTLYSLTTPARRLLTAFSAHSDTLDVRQLNGGGPLELVGADWRFAYGYGMSFAESAPLPVVYSYLPVTGGAPRYVENTRAYPGFLQTFAGRMNDRTEPFSGGMLVDYATRVITGQPGEADTWARTQPAPYAAWLGNYGPDIRHALGDFGVWDWPTRAGAAPDAPRTVLGGSFSAPGTREALALIGGTDPAPATGTPLSGGQASTGTLALYRPQGSGIVAGPALQTVPVRSDQGGYLDSAWWPVFAVRRATGRDDVVVRDARSGSLRFTTHRVSVDTLSPVTDDPLALAATLLGDLSNVARQVASSYARPTPPRTAAQRSEIQRRIDAALARATPWAALTGSALNLPRLGNFMVGAVEMTVDTAERAQVTATADIGEADADTDSEYISGTRHTLTIDLTRSAGRWAVTRWTLTPRTGELDQP</sequence>
<evidence type="ECO:0000313" key="3">
    <source>
        <dbReference type="EMBL" id="MFC3833808.1"/>
    </source>
</evidence>
<dbReference type="EMBL" id="JBHRZG010000014">
    <property type="protein sequence ID" value="MFC3833808.1"/>
    <property type="molecule type" value="Genomic_DNA"/>
</dbReference>
<protein>
    <submittedName>
        <fullName evidence="3">Uncharacterized protein</fullName>
    </submittedName>
</protein>
<feature type="compositionally biased region" description="Polar residues" evidence="1">
    <location>
        <begin position="298"/>
        <end position="308"/>
    </location>
</feature>
<dbReference type="RefSeq" id="WP_322473483.1">
    <property type="nucleotide sequence ID" value="NZ_JBHRZG010000014.1"/>
</dbReference>
<proteinExistence type="predicted"/>
<evidence type="ECO:0000256" key="2">
    <source>
        <dbReference type="SAM" id="SignalP"/>
    </source>
</evidence>
<evidence type="ECO:0000256" key="1">
    <source>
        <dbReference type="SAM" id="MobiDB-lite"/>
    </source>
</evidence>
<dbReference type="Proteomes" id="UP001595803">
    <property type="component" value="Unassembled WGS sequence"/>
</dbReference>
<accession>A0ABV7Z9T9</accession>
<organism evidence="3 4">
    <name type="scientific">Deinococcus rufus</name>
    <dbReference type="NCBI Taxonomy" id="2136097"/>
    <lineage>
        <taxon>Bacteria</taxon>
        <taxon>Thermotogati</taxon>
        <taxon>Deinococcota</taxon>
        <taxon>Deinococci</taxon>
        <taxon>Deinococcales</taxon>
        <taxon>Deinococcaceae</taxon>
        <taxon>Deinococcus</taxon>
    </lineage>
</organism>
<keyword evidence="2" id="KW-0732">Signal</keyword>
<reference evidence="4" key="1">
    <citation type="journal article" date="2019" name="Int. J. Syst. Evol. Microbiol.">
        <title>The Global Catalogue of Microorganisms (GCM) 10K type strain sequencing project: providing services to taxonomists for standard genome sequencing and annotation.</title>
        <authorList>
            <consortium name="The Broad Institute Genomics Platform"/>
            <consortium name="The Broad Institute Genome Sequencing Center for Infectious Disease"/>
            <person name="Wu L."/>
            <person name="Ma J."/>
        </authorList>
    </citation>
    <scope>NUCLEOTIDE SEQUENCE [LARGE SCALE GENOMIC DNA]</scope>
    <source>
        <strain evidence="4">CCTCC AB 2017081</strain>
    </source>
</reference>
<feature type="region of interest" description="Disordered" evidence="1">
    <location>
        <begin position="287"/>
        <end position="308"/>
    </location>
</feature>
<comment type="caution">
    <text evidence="3">The sequence shown here is derived from an EMBL/GenBank/DDBJ whole genome shotgun (WGS) entry which is preliminary data.</text>
</comment>
<feature type="chain" id="PRO_5045534379" evidence="2">
    <location>
        <begin position="23"/>
        <end position="524"/>
    </location>
</feature>
<name>A0ABV7Z9T9_9DEIO</name>
<evidence type="ECO:0000313" key="4">
    <source>
        <dbReference type="Proteomes" id="UP001595803"/>
    </source>
</evidence>